<reference evidence="2" key="1">
    <citation type="journal article" date="2020" name="Mol. Plant Microbe Interact.">
        <title>Genome Sequence of the Biocontrol Agent Coniothyrium minitans strain Conio (IMI 134523).</title>
        <authorList>
            <person name="Patel D."/>
            <person name="Shittu T.A."/>
            <person name="Baroncelli R."/>
            <person name="Muthumeenakshi S."/>
            <person name="Osborne T.H."/>
            <person name="Janganan T.K."/>
            <person name="Sreenivasaprasad S."/>
        </authorList>
    </citation>
    <scope>NUCLEOTIDE SEQUENCE</scope>
    <source>
        <strain evidence="2">Conio</strain>
    </source>
</reference>
<evidence type="ECO:0000256" key="1">
    <source>
        <dbReference type="SAM" id="MobiDB-lite"/>
    </source>
</evidence>
<comment type="caution">
    <text evidence="2">The sequence shown here is derived from an EMBL/GenBank/DDBJ whole genome shotgun (WGS) entry which is preliminary data.</text>
</comment>
<gene>
    <name evidence="2" type="ORF">PMIN01_02208</name>
</gene>
<evidence type="ECO:0000313" key="2">
    <source>
        <dbReference type="EMBL" id="KAF9739574.1"/>
    </source>
</evidence>
<protein>
    <submittedName>
        <fullName evidence="2">Uncharacterized protein</fullName>
    </submittedName>
</protein>
<dbReference type="EMBL" id="WJXW01000002">
    <property type="protein sequence ID" value="KAF9739574.1"/>
    <property type="molecule type" value="Genomic_DNA"/>
</dbReference>
<dbReference type="Proteomes" id="UP000756921">
    <property type="component" value="Unassembled WGS sequence"/>
</dbReference>
<organism evidence="2 3">
    <name type="scientific">Paraphaeosphaeria minitans</name>
    <dbReference type="NCBI Taxonomy" id="565426"/>
    <lineage>
        <taxon>Eukaryota</taxon>
        <taxon>Fungi</taxon>
        <taxon>Dikarya</taxon>
        <taxon>Ascomycota</taxon>
        <taxon>Pezizomycotina</taxon>
        <taxon>Dothideomycetes</taxon>
        <taxon>Pleosporomycetidae</taxon>
        <taxon>Pleosporales</taxon>
        <taxon>Massarineae</taxon>
        <taxon>Didymosphaeriaceae</taxon>
        <taxon>Paraphaeosphaeria</taxon>
    </lineage>
</organism>
<feature type="region of interest" description="Disordered" evidence="1">
    <location>
        <begin position="41"/>
        <end position="69"/>
    </location>
</feature>
<sequence length="115" mass="12802">MAPLSPPIAARMAGYLRRANAQDDVYLRRVLQPLPREDIPHLRRVQVDRQQPSAPARSEQRVLGHGGMGEEGVCTYGGGRMDSRPAFLRWVGTARGRNVMHERLLKRLTCSAGVS</sequence>
<keyword evidence="3" id="KW-1185">Reference proteome</keyword>
<name>A0A9P6GQ89_9PLEO</name>
<evidence type="ECO:0000313" key="3">
    <source>
        <dbReference type="Proteomes" id="UP000756921"/>
    </source>
</evidence>
<accession>A0A9P6GQ89</accession>
<dbReference type="AlphaFoldDB" id="A0A9P6GQ89"/>
<proteinExistence type="predicted"/>